<keyword evidence="1" id="KW-0694">RNA-binding</keyword>
<evidence type="ECO:0000259" key="2">
    <source>
        <dbReference type="SMART" id="SM00363"/>
    </source>
</evidence>
<feature type="domain" description="RNA-binding S4" evidence="2">
    <location>
        <begin position="179"/>
        <end position="239"/>
    </location>
</feature>
<dbReference type="OrthoDB" id="9812787at2"/>
<reference evidence="4" key="1">
    <citation type="submission" date="2018-02" db="EMBL/GenBank/DDBJ databases">
        <authorList>
            <person name="Holder M.E."/>
            <person name="Ajami N.J."/>
            <person name="Petrosino J.F."/>
        </authorList>
    </citation>
    <scope>NUCLEOTIDE SEQUENCE [LARGE SCALE GENOMIC DNA]</scope>
    <source>
        <strain evidence="4">CCUG 47132</strain>
    </source>
</reference>
<sequence length="255" mass="28231">MDNDKIITARIEDKLEQCERGSYITATGFLNMHEQSLAMRIVKGRSDVKSFFYGGYDDAERRIIMFVPDGYADTLEETLEMISPLSVLHIKVVPGGRKLTHRDYLGSVLSLGLDRSVIGDILVNDNGADMIVNSEIVDFLLAEFHSAGHTNLQITASDIGELEVPEQRVKAVRDTLSSPRLDNVVSAAFHVSRSEAVRAIKGGIVFVNHEEVTKVDKRINEGDTIVLRGKGKAILSELSGVSKKGRIWAEFKVFI</sequence>
<evidence type="ECO:0000313" key="3">
    <source>
        <dbReference type="EMBL" id="AVM48147.1"/>
    </source>
</evidence>
<proteinExistence type="predicted"/>
<dbReference type="RefSeq" id="WP_106057221.1">
    <property type="nucleotide sequence ID" value="NZ_CP027228.1"/>
</dbReference>
<dbReference type="Pfam" id="PF01479">
    <property type="entry name" value="S4"/>
    <property type="match status" value="1"/>
</dbReference>
<dbReference type="Gene3D" id="3.30.70.330">
    <property type="match status" value="1"/>
</dbReference>
<accession>A0A2S0L4H6</accession>
<name>A0A2S0L4H6_9FIRM</name>
<dbReference type="GeneID" id="78391524"/>
<dbReference type="Gene3D" id="3.30.1370.160">
    <property type="match status" value="1"/>
</dbReference>
<dbReference type="Pfam" id="PF17774">
    <property type="entry name" value="YlmH_RBD"/>
    <property type="match status" value="1"/>
</dbReference>
<dbReference type="Proteomes" id="UP000237883">
    <property type="component" value="Chromosome"/>
</dbReference>
<dbReference type="Gene3D" id="3.10.290.10">
    <property type="entry name" value="RNA-binding S4 domain"/>
    <property type="match status" value="1"/>
</dbReference>
<dbReference type="SMART" id="SM00363">
    <property type="entry name" value="S4"/>
    <property type="match status" value="1"/>
</dbReference>
<evidence type="ECO:0000256" key="1">
    <source>
        <dbReference type="PROSITE-ProRule" id="PRU00182"/>
    </source>
</evidence>
<evidence type="ECO:0000313" key="4">
    <source>
        <dbReference type="Proteomes" id="UP000237883"/>
    </source>
</evidence>
<dbReference type="GO" id="GO:0003723">
    <property type="term" value="F:RNA binding"/>
    <property type="evidence" value="ECO:0007669"/>
    <property type="project" value="UniProtKB-KW"/>
</dbReference>
<dbReference type="InterPro" id="IPR040591">
    <property type="entry name" value="RqcP2_RBD"/>
</dbReference>
<protein>
    <submittedName>
        <fullName evidence="3">RNA-binding protein</fullName>
    </submittedName>
</protein>
<dbReference type="KEGG" id="mdv:C5Q96_04530"/>
<dbReference type="EMBL" id="CP027228">
    <property type="protein sequence ID" value="AVM48147.1"/>
    <property type="molecule type" value="Genomic_DNA"/>
</dbReference>
<dbReference type="PROSITE" id="PS50889">
    <property type="entry name" value="S4"/>
    <property type="match status" value="1"/>
</dbReference>
<dbReference type="InterPro" id="IPR036986">
    <property type="entry name" value="S4_RNA-bd_sf"/>
</dbReference>
<dbReference type="InterPro" id="IPR002942">
    <property type="entry name" value="S4_RNA-bd"/>
</dbReference>
<gene>
    <name evidence="3" type="ORF">C5Q96_04530</name>
</gene>
<dbReference type="InterPro" id="IPR012677">
    <property type="entry name" value="Nucleotide-bd_a/b_plait_sf"/>
</dbReference>
<dbReference type="CDD" id="cd00165">
    <property type="entry name" value="S4"/>
    <property type="match status" value="1"/>
</dbReference>
<organism evidence="3 4">
    <name type="scientific">Mogibacterium diversum</name>
    <dbReference type="NCBI Taxonomy" id="114527"/>
    <lineage>
        <taxon>Bacteria</taxon>
        <taxon>Bacillati</taxon>
        <taxon>Bacillota</taxon>
        <taxon>Clostridia</taxon>
        <taxon>Peptostreptococcales</taxon>
        <taxon>Anaerovoracaceae</taxon>
        <taxon>Mogibacterium</taxon>
    </lineage>
</organism>
<keyword evidence="4" id="KW-1185">Reference proteome</keyword>
<dbReference type="SUPFAM" id="SSF55174">
    <property type="entry name" value="Alpha-L RNA-binding motif"/>
    <property type="match status" value="1"/>
</dbReference>
<dbReference type="AlphaFoldDB" id="A0A2S0L4H6"/>